<evidence type="ECO:0000256" key="3">
    <source>
        <dbReference type="ARBA" id="ARBA00014376"/>
    </source>
</evidence>
<gene>
    <name evidence="8" type="ORF">ACFMB1_00275</name>
</gene>
<evidence type="ECO:0000313" key="8">
    <source>
        <dbReference type="EMBL" id="MFC6033957.1"/>
    </source>
</evidence>
<comment type="function">
    <text evidence="5 6">Structural component of flagellum, the bacterial motility apparatus. Part of the rod structure of flagellar basal body.</text>
</comment>
<dbReference type="PIRSF" id="PIRSF002889">
    <property type="entry name" value="Rod_FlgB"/>
    <property type="match status" value="1"/>
</dbReference>
<dbReference type="Proteomes" id="UP001596116">
    <property type="component" value="Unassembled WGS sequence"/>
</dbReference>
<feature type="domain" description="Flagellar basal body rod protein N-terminal" evidence="7">
    <location>
        <begin position="25"/>
        <end position="38"/>
    </location>
</feature>
<comment type="similarity">
    <text evidence="2 6">Belongs to the flagella basal body rod proteins family.</text>
</comment>
<name>A0ABW1KTT6_9PROT</name>
<dbReference type="InterPro" id="IPR006300">
    <property type="entry name" value="FlgB"/>
</dbReference>
<evidence type="ECO:0000259" key="7">
    <source>
        <dbReference type="Pfam" id="PF00460"/>
    </source>
</evidence>
<dbReference type="EMBL" id="JBHPON010000001">
    <property type="protein sequence ID" value="MFC6033957.1"/>
    <property type="molecule type" value="Genomic_DNA"/>
</dbReference>
<organism evidence="8 9">
    <name type="scientific">Hyphococcus aureus</name>
    <dbReference type="NCBI Taxonomy" id="2666033"/>
    <lineage>
        <taxon>Bacteria</taxon>
        <taxon>Pseudomonadati</taxon>
        <taxon>Pseudomonadota</taxon>
        <taxon>Alphaproteobacteria</taxon>
        <taxon>Parvularculales</taxon>
        <taxon>Parvularculaceae</taxon>
        <taxon>Hyphococcus</taxon>
    </lineage>
</organism>
<evidence type="ECO:0000313" key="9">
    <source>
        <dbReference type="Proteomes" id="UP001596116"/>
    </source>
</evidence>
<dbReference type="Pfam" id="PF00460">
    <property type="entry name" value="Flg_bb_rod"/>
    <property type="match status" value="1"/>
</dbReference>
<proteinExistence type="inferred from homology"/>
<dbReference type="InterPro" id="IPR001444">
    <property type="entry name" value="Flag_bb_rod_N"/>
</dbReference>
<evidence type="ECO:0000256" key="6">
    <source>
        <dbReference type="PIRNR" id="PIRNR002889"/>
    </source>
</evidence>
<comment type="subunit">
    <text evidence="6">The basal body constitutes a major portion of the flagellar organelle and consists of a number of rings mounted on a central rod.</text>
</comment>
<protein>
    <recommendedName>
        <fullName evidence="3 6">Flagellar basal body rod protein FlgB</fullName>
    </recommendedName>
</protein>
<evidence type="ECO:0000256" key="4">
    <source>
        <dbReference type="ARBA" id="ARBA00023143"/>
    </source>
</evidence>
<accession>A0ABW1KTT6</accession>
<keyword evidence="4 6" id="KW-0975">Bacterial flagellum</keyword>
<sequence length="124" mass="13496">MFTDLKIMHTASMLARHSVQRHAQVAENIANADTPGYKAKDLEPFAEAFAKNQRAQMDAHTSGFANQAFEAQKIDIEGVASPDGNTVSLEDQMTRSTAAVRDHETALTVYSKALAMMRATLGGR</sequence>
<reference evidence="8 9" key="1">
    <citation type="submission" date="2024-09" db="EMBL/GenBank/DDBJ databases">
        <authorList>
            <person name="Zhang Z.-H."/>
        </authorList>
    </citation>
    <scope>NUCLEOTIDE SEQUENCE [LARGE SCALE GENOMIC DNA]</scope>
    <source>
        <strain evidence="8 9">HHTR114</strain>
    </source>
</reference>
<evidence type="ECO:0000256" key="2">
    <source>
        <dbReference type="ARBA" id="ARBA00009677"/>
    </source>
</evidence>
<keyword evidence="9" id="KW-1185">Reference proteome</keyword>
<dbReference type="RefSeq" id="WP_379880756.1">
    <property type="nucleotide sequence ID" value="NZ_JBHPON010000001.1"/>
</dbReference>
<dbReference type="NCBIfam" id="NF009270">
    <property type="entry name" value="PRK12627.1"/>
    <property type="match status" value="1"/>
</dbReference>
<evidence type="ECO:0000256" key="1">
    <source>
        <dbReference type="ARBA" id="ARBA00004117"/>
    </source>
</evidence>
<evidence type="ECO:0000256" key="5">
    <source>
        <dbReference type="ARBA" id="ARBA00024934"/>
    </source>
</evidence>
<comment type="subcellular location">
    <subcellularLocation>
        <location evidence="1 6">Bacterial flagellum basal body</location>
    </subcellularLocation>
</comment>
<comment type="caution">
    <text evidence="8">The sequence shown here is derived from an EMBL/GenBank/DDBJ whole genome shotgun (WGS) entry which is preliminary data.</text>
</comment>